<dbReference type="Proteomes" id="UP001200034">
    <property type="component" value="Unassembled WGS sequence"/>
</dbReference>
<comment type="caution">
    <text evidence="8">The sequence shown here is derived from an EMBL/GenBank/DDBJ whole genome shotgun (WGS) entry which is preliminary data.</text>
</comment>
<evidence type="ECO:0000256" key="4">
    <source>
        <dbReference type="ARBA" id="ARBA00013198"/>
    </source>
</evidence>
<dbReference type="NCBIfam" id="TIGR01198">
    <property type="entry name" value="pgl"/>
    <property type="match status" value="1"/>
</dbReference>
<dbReference type="InterPro" id="IPR006148">
    <property type="entry name" value="Glc/Gal-6P_isomerase"/>
</dbReference>
<gene>
    <name evidence="8" type="ORF">KR093_005064</name>
</gene>
<name>A0AAD4KAU9_9MUSC</name>
<dbReference type="GO" id="GO:0017057">
    <property type="term" value="F:6-phosphogluconolactonase activity"/>
    <property type="evidence" value="ECO:0007669"/>
    <property type="project" value="UniProtKB-UniRule"/>
</dbReference>
<evidence type="ECO:0000259" key="7">
    <source>
        <dbReference type="Pfam" id="PF01182"/>
    </source>
</evidence>
<dbReference type="InterPro" id="IPR005900">
    <property type="entry name" value="6-phosphogluconolactonase_DevB"/>
</dbReference>
<dbReference type="EMBL" id="JAJJHW010000095">
    <property type="protein sequence ID" value="KAH8387157.1"/>
    <property type="molecule type" value="Genomic_DNA"/>
</dbReference>
<dbReference type="Gene3D" id="3.40.50.1360">
    <property type="match status" value="1"/>
</dbReference>
<protein>
    <recommendedName>
        <fullName evidence="4 6">6-phosphogluconolactonase</fullName>
        <shortName evidence="6">6PGL</shortName>
        <ecNumber evidence="4 6">3.1.1.31</ecNumber>
    </recommendedName>
</protein>
<dbReference type="CDD" id="cd01400">
    <property type="entry name" value="6PGL"/>
    <property type="match status" value="1"/>
</dbReference>
<evidence type="ECO:0000256" key="3">
    <source>
        <dbReference type="ARBA" id="ARBA00010662"/>
    </source>
</evidence>
<comment type="catalytic activity">
    <reaction evidence="1 6">
        <text>6-phospho-D-glucono-1,5-lactone + H2O = 6-phospho-D-gluconate + H(+)</text>
        <dbReference type="Rhea" id="RHEA:12556"/>
        <dbReference type="ChEBI" id="CHEBI:15377"/>
        <dbReference type="ChEBI" id="CHEBI:15378"/>
        <dbReference type="ChEBI" id="CHEBI:57955"/>
        <dbReference type="ChEBI" id="CHEBI:58759"/>
        <dbReference type="EC" id="3.1.1.31"/>
    </reaction>
</comment>
<sequence length="199" mass="22237">TGGSLVSFLTRTLVALQLDTSRWQFFFCDERYVPNDHSDSTFNAYKTQMLQKLPNIQESQFLKADTALPLDECAQVYETELKRIFGNELPEFDMLLLGMGPDGHTCSLFPGQPSSLAEKQRLIIPISDSPKPPPQRITFTLPLVNNARHVIFVVTGANKSAVVKRVFEQRDEELPASWIEPTHGELTLIADADAADTLS</sequence>
<dbReference type="GO" id="GO:0005975">
    <property type="term" value="P:carbohydrate metabolic process"/>
    <property type="evidence" value="ECO:0007669"/>
    <property type="project" value="UniProtKB-UniRule"/>
</dbReference>
<proteinExistence type="inferred from homology"/>
<dbReference type="SUPFAM" id="SSF100950">
    <property type="entry name" value="NagB/RpiA/CoA transferase-like"/>
    <property type="match status" value="1"/>
</dbReference>
<accession>A0AAD4KAU9</accession>
<evidence type="ECO:0000256" key="1">
    <source>
        <dbReference type="ARBA" id="ARBA00000832"/>
    </source>
</evidence>
<dbReference type="PANTHER" id="PTHR11054:SF0">
    <property type="entry name" value="6-PHOSPHOGLUCONOLACTONASE"/>
    <property type="match status" value="1"/>
</dbReference>
<comment type="pathway">
    <text evidence="2 6">Carbohydrate degradation; pentose phosphate pathway; D-ribulose 5-phosphate from D-glucose 6-phosphate (oxidative stage): step 2/3.</text>
</comment>
<dbReference type="FunFam" id="3.40.50.1360:FF:000005">
    <property type="entry name" value="6-phosphogluconolactonase"/>
    <property type="match status" value="1"/>
</dbReference>
<comment type="function">
    <text evidence="6">Hydrolysis of 6-phosphogluconolactone to 6-phosphogluconate.</text>
</comment>
<feature type="domain" description="Glucosamine/galactosamine-6-phosphate isomerase" evidence="7">
    <location>
        <begin position="1"/>
        <end position="187"/>
    </location>
</feature>
<evidence type="ECO:0000313" key="8">
    <source>
        <dbReference type="EMBL" id="KAH8387157.1"/>
    </source>
</evidence>
<evidence type="ECO:0000256" key="6">
    <source>
        <dbReference type="RuleBase" id="RU365095"/>
    </source>
</evidence>
<evidence type="ECO:0000256" key="5">
    <source>
        <dbReference type="ARBA" id="ARBA00022801"/>
    </source>
</evidence>
<dbReference type="EC" id="3.1.1.31" evidence="4 6"/>
<evidence type="ECO:0000313" key="9">
    <source>
        <dbReference type="Proteomes" id="UP001200034"/>
    </source>
</evidence>
<dbReference type="AlphaFoldDB" id="A0AAD4KAU9"/>
<reference evidence="8" key="1">
    <citation type="journal article" date="2021" name="Mol. Ecol. Resour.">
        <title>Phylogenomic analyses of the genus Drosophila reveals genomic signals of climate adaptation.</title>
        <authorList>
            <person name="Li F."/>
            <person name="Rane R.V."/>
            <person name="Luria V."/>
            <person name="Xiong Z."/>
            <person name="Chen J."/>
            <person name="Li Z."/>
            <person name="Catullo R.A."/>
            <person name="Griffin P.C."/>
            <person name="Schiffer M."/>
            <person name="Pearce S."/>
            <person name="Lee S.F."/>
            <person name="McElroy K."/>
            <person name="Stocker A."/>
            <person name="Shirriffs J."/>
            <person name="Cockerell F."/>
            <person name="Coppin C."/>
            <person name="Sgro C.M."/>
            <person name="Karger A."/>
            <person name="Cain J.W."/>
            <person name="Weber J.A."/>
            <person name="Santpere G."/>
            <person name="Kirschner M.W."/>
            <person name="Hoffmann A.A."/>
            <person name="Oakeshott J.G."/>
            <person name="Zhang G."/>
        </authorList>
    </citation>
    <scope>NUCLEOTIDE SEQUENCE</scope>
    <source>
        <strain evidence="8">BGI-SZ-2011g</strain>
    </source>
</reference>
<keyword evidence="9" id="KW-1185">Reference proteome</keyword>
<comment type="similarity">
    <text evidence="3 6">Belongs to the glucosamine/galactosamine-6-phosphate isomerase family. 6-phosphogluconolactonase subfamily.</text>
</comment>
<dbReference type="GO" id="GO:0006098">
    <property type="term" value="P:pentose-phosphate shunt"/>
    <property type="evidence" value="ECO:0007669"/>
    <property type="project" value="InterPro"/>
</dbReference>
<dbReference type="InterPro" id="IPR037171">
    <property type="entry name" value="NagB/RpiA_transferase-like"/>
</dbReference>
<evidence type="ECO:0000256" key="2">
    <source>
        <dbReference type="ARBA" id="ARBA00004961"/>
    </source>
</evidence>
<keyword evidence="5 6" id="KW-0378">Hydrolase</keyword>
<feature type="non-terminal residue" evidence="8">
    <location>
        <position position="1"/>
    </location>
</feature>
<dbReference type="PANTHER" id="PTHR11054">
    <property type="entry name" value="6-PHOSPHOGLUCONOLACTONASE"/>
    <property type="match status" value="1"/>
</dbReference>
<dbReference type="Pfam" id="PF01182">
    <property type="entry name" value="Glucosamine_iso"/>
    <property type="match status" value="1"/>
</dbReference>
<organism evidence="8 9">
    <name type="scientific">Drosophila rubida</name>
    <dbReference type="NCBI Taxonomy" id="30044"/>
    <lineage>
        <taxon>Eukaryota</taxon>
        <taxon>Metazoa</taxon>
        <taxon>Ecdysozoa</taxon>
        <taxon>Arthropoda</taxon>
        <taxon>Hexapoda</taxon>
        <taxon>Insecta</taxon>
        <taxon>Pterygota</taxon>
        <taxon>Neoptera</taxon>
        <taxon>Endopterygota</taxon>
        <taxon>Diptera</taxon>
        <taxon>Brachycera</taxon>
        <taxon>Muscomorpha</taxon>
        <taxon>Ephydroidea</taxon>
        <taxon>Drosophilidae</taxon>
        <taxon>Drosophila</taxon>
    </lineage>
</organism>
<dbReference type="InterPro" id="IPR039104">
    <property type="entry name" value="6PGL"/>
</dbReference>
<feature type="non-terminal residue" evidence="8">
    <location>
        <position position="199"/>
    </location>
</feature>